<dbReference type="GO" id="GO:0017057">
    <property type="term" value="F:6-phosphogluconolactonase activity"/>
    <property type="evidence" value="ECO:0007669"/>
    <property type="project" value="UniProtKB-EC"/>
</dbReference>
<dbReference type="PANTHER" id="PTHR11054:SF0">
    <property type="entry name" value="6-PHOSPHOGLUCONOLACTONASE"/>
    <property type="match status" value="1"/>
</dbReference>
<dbReference type="InterPro" id="IPR006148">
    <property type="entry name" value="Glc/Gal-6P_isomerase"/>
</dbReference>
<evidence type="ECO:0000259" key="8">
    <source>
        <dbReference type="Pfam" id="PF01182"/>
    </source>
</evidence>
<comment type="caution">
    <text evidence="9">The sequence shown here is derived from an EMBL/GenBank/DDBJ whole genome shotgun (WGS) entry which is preliminary data.</text>
</comment>
<evidence type="ECO:0000256" key="4">
    <source>
        <dbReference type="ARBA" id="ARBA00010662"/>
    </source>
</evidence>
<evidence type="ECO:0000313" key="10">
    <source>
        <dbReference type="Proteomes" id="UP001279642"/>
    </source>
</evidence>
<dbReference type="EMBL" id="JAXCLW010000002">
    <property type="protein sequence ID" value="MDY0883277.1"/>
    <property type="molecule type" value="Genomic_DNA"/>
</dbReference>
<organism evidence="9 10">
    <name type="scientific">Dongia soli</name>
    <dbReference type="NCBI Taxonomy" id="600628"/>
    <lineage>
        <taxon>Bacteria</taxon>
        <taxon>Pseudomonadati</taxon>
        <taxon>Pseudomonadota</taxon>
        <taxon>Alphaproteobacteria</taxon>
        <taxon>Rhodospirillales</taxon>
        <taxon>Dongiaceae</taxon>
        <taxon>Dongia</taxon>
    </lineage>
</organism>
<dbReference type="CDD" id="cd01400">
    <property type="entry name" value="6PGL"/>
    <property type="match status" value="1"/>
</dbReference>
<protein>
    <recommendedName>
        <fullName evidence="6 7">6-phosphogluconolactonase</fullName>
        <shortName evidence="7">6PGL</shortName>
        <ecNumber evidence="5 7">3.1.1.31</ecNumber>
    </recommendedName>
</protein>
<dbReference type="InterPro" id="IPR039104">
    <property type="entry name" value="6PGL"/>
</dbReference>
<reference evidence="9 10" key="1">
    <citation type="journal article" date="2016" name="Antonie Van Leeuwenhoek">
        <title>Dongia soli sp. nov., isolated from soil from Dokdo, Korea.</title>
        <authorList>
            <person name="Kim D.U."/>
            <person name="Lee H."/>
            <person name="Kim H."/>
            <person name="Kim S.G."/>
            <person name="Ka J.O."/>
        </authorList>
    </citation>
    <scope>NUCLEOTIDE SEQUENCE [LARGE SCALE GENOMIC DNA]</scope>
    <source>
        <strain evidence="9 10">D78</strain>
    </source>
</reference>
<keyword evidence="7 9" id="KW-0378">Hydrolase</keyword>
<comment type="function">
    <text evidence="2 7">Hydrolysis of 6-phosphogluconolactone to 6-phosphogluconate.</text>
</comment>
<evidence type="ECO:0000256" key="2">
    <source>
        <dbReference type="ARBA" id="ARBA00002681"/>
    </source>
</evidence>
<dbReference type="PANTHER" id="PTHR11054">
    <property type="entry name" value="6-PHOSPHOGLUCONOLACTONASE"/>
    <property type="match status" value="1"/>
</dbReference>
<keyword evidence="10" id="KW-1185">Reference proteome</keyword>
<accession>A0ABU5EAH5</accession>
<feature type="domain" description="Glucosamine/galactosamine-6-phosphate isomerase" evidence="8">
    <location>
        <begin position="13"/>
        <end position="224"/>
    </location>
</feature>
<dbReference type="SUPFAM" id="SSF100950">
    <property type="entry name" value="NagB/RpiA/CoA transferase-like"/>
    <property type="match status" value="1"/>
</dbReference>
<dbReference type="InterPro" id="IPR005900">
    <property type="entry name" value="6-phosphogluconolactonase_DevB"/>
</dbReference>
<evidence type="ECO:0000256" key="1">
    <source>
        <dbReference type="ARBA" id="ARBA00000832"/>
    </source>
</evidence>
<dbReference type="RefSeq" id="WP_320508316.1">
    <property type="nucleotide sequence ID" value="NZ_JAXCLW010000002.1"/>
</dbReference>
<evidence type="ECO:0000256" key="5">
    <source>
        <dbReference type="ARBA" id="ARBA00013198"/>
    </source>
</evidence>
<proteinExistence type="inferred from homology"/>
<dbReference type="EC" id="3.1.1.31" evidence="5 7"/>
<comment type="similarity">
    <text evidence="4 7">Belongs to the glucosamine/galactosamine-6-phosphate isomerase family. 6-phosphogluconolactonase subfamily.</text>
</comment>
<comment type="pathway">
    <text evidence="3 7">Carbohydrate degradation; pentose phosphate pathway; D-ribulose 5-phosphate from D-glucose 6-phosphate (oxidative stage): step 2/3.</text>
</comment>
<evidence type="ECO:0000256" key="7">
    <source>
        <dbReference type="RuleBase" id="RU365095"/>
    </source>
</evidence>
<comment type="catalytic activity">
    <reaction evidence="1 7">
        <text>6-phospho-D-glucono-1,5-lactone + H2O = 6-phospho-D-gluconate + H(+)</text>
        <dbReference type="Rhea" id="RHEA:12556"/>
        <dbReference type="ChEBI" id="CHEBI:15377"/>
        <dbReference type="ChEBI" id="CHEBI:15378"/>
        <dbReference type="ChEBI" id="CHEBI:57955"/>
        <dbReference type="ChEBI" id="CHEBI:58759"/>
        <dbReference type="EC" id="3.1.1.31"/>
    </reaction>
</comment>
<dbReference type="Gene3D" id="3.40.50.1360">
    <property type="match status" value="1"/>
</dbReference>
<name>A0ABU5EAH5_9PROT</name>
<evidence type="ECO:0000313" key="9">
    <source>
        <dbReference type="EMBL" id="MDY0883277.1"/>
    </source>
</evidence>
<sequence>MIVPDITNHRHATAEVFAQAVADRIAKQLRLGVEDHGAASLAVPGGTTPGPIFDALAKMQLCWARVAVTLTDERWVPVSDRSSNEALVRHRLLQGPAAEAHMIGLYDASPKPSLGIPGAETALRQLSRPLDAVLLGMGGDGHFASLFPGLPDLAEGLNPESATICIASDAPINGQPRLSLSLGFLLRSRLILLAIRGADKLAVIERAKTAAASELPIAAILRQGRVPVEIHFTEE</sequence>
<gene>
    <name evidence="7 9" type="primary">pgl</name>
    <name evidence="9" type="ORF">SMD27_10510</name>
</gene>
<dbReference type="Pfam" id="PF01182">
    <property type="entry name" value="Glucosamine_iso"/>
    <property type="match status" value="1"/>
</dbReference>
<dbReference type="NCBIfam" id="TIGR01198">
    <property type="entry name" value="pgl"/>
    <property type="match status" value="1"/>
</dbReference>
<dbReference type="Proteomes" id="UP001279642">
    <property type="component" value="Unassembled WGS sequence"/>
</dbReference>
<evidence type="ECO:0000256" key="3">
    <source>
        <dbReference type="ARBA" id="ARBA00004961"/>
    </source>
</evidence>
<evidence type="ECO:0000256" key="6">
    <source>
        <dbReference type="ARBA" id="ARBA00020337"/>
    </source>
</evidence>
<dbReference type="InterPro" id="IPR037171">
    <property type="entry name" value="NagB/RpiA_transferase-like"/>
</dbReference>